<protein>
    <submittedName>
        <fullName evidence="2">Uncharacterized protein</fullName>
    </submittedName>
</protein>
<evidence type="ECO:0000313" key="2">
    <source>
        <dbReference type="EMBL" id="KAH9834711.1"/>
    </source>
</evidence>
<comment type="caution">
    <text evidence="2">The sequence shown here is derived from an EMBL/GenBank/DDBJ whole genome shotgun (WGS) entry which is preliminary data.</text>
</comment>
<feature type="region of interest" description="Disordered" evidence="1">
    <location>
        <begin position="57"/>
        <end position="77"/>
    </location>
</feature>
<reference evidence="2 3" key="1">
    <citation type="journal article" date="2018" name="IMA Fungus">
        <title>IMA Genome-F 10: Nine draft genome sequences of Claviceps purpurea s.lat., including C. arundinis, C. humidiphila, and C. cf. spartinae, pseudomolecules for the pitch canker pathogen Fusarium circinatum, draft genome of Davidsoniella eucalypti, Grosmannia galeiformis, Quambalaria eucalypti, and Teratosphaeria destructans.</title>
        <authorList>
            <person name="Wingfield B.D."/>
            <person name="Liu M."/>
            <person name="Nguyen H.D."/>
            <person name="Lane F.A."/>
            <person name="Morgan S.W."/>
            <person name="De Vos L."/>
            <person name="Wilken P.M."/>
            <person name="Duong T.A."/>
            <person name="Aylward J."/>
            <person name="Coetzee M.P."/>
            <person name="Dadej K."/>
            <person name="De Beer Z.W."/>
            <person name="Findlay W."/>
            <person name="Havenga M."/>
            <person name="Kolarik M."/>
            <person name="Menzies J.G."/>
            <person name="Naidoo K."/>
            <person name="Pochopski O."/>
            <person name="Shoukouhi P."/>
            <person name="Santana Q.C."/>
            <person name="Seifert K.A."/>
            <person name="Soal N."/>
            <person name="Steenkamp E.T."/>
            <person name="Tatham C.T."/>
            <person name="van der Nest M.A."/>
            <person name="Wingfield M.J."/>
        </authorList>
    </citation>
    <scope>NUCLEOTIDE SEQUENCE [LARGE SCALE GENOMIC DNA]</scope>
    <source>
        <strain evidence="2">CMW44962</strain>
    </source>
</reference>
<dbReference type="Proteomes" id="UP001138500">
    <property type="component" value="Unassembled WGS sequence"/>
</dbReference>
<proteinExistence type="predicted"/>
<accession>A0A9W7W4E2</accession>
<evidence type="ECO:0000256" key="1">
    <source>
        <dbReference type="SAM" id="MobiDB-lite"/>
    </source>
</evidence>
<sequence>MGENAAAAMLFDPKLGHVPSASHDQDQAGYPHSQETVGETSALEEPLVHKAYRRREHEAASDAVDQALAHEDLDRLF</sequence>
<dbReference type="AlphaFoldDB" id="A0A9W7W4E2"/>
<organism evidence="2 3">
    <name type="scientific">Teratosphaeria destructans</name>
    <dbReference type="NCBI Taxonomy" id="418781"/>
    <lineage>
        <taxon>Eukaryota</taxon>
        <taxon>Fungi</taxon>
        <taxon>Dikarya</taxon>
        <taxon>Ascomycota</taxon>
        <taxon>Pezizomycotina</taxon>
        <taxon>Dothideomycetes</taxon>
        <taxon>Dothideomycetidae</taxon>
        <taxon>Mycosphaerellales</taxon>
        <taxon>Teratosphaeriaceae</taxon>
        <taxon>Teratosphaeria</taxon>
    </lineage>
</organism>
<reference evidence="2 3" key="2">
    <citation type="journal article" date="2021" name="Curr. Genet.">
        <title>Genetic response to nitrogen starvation in the aggressive Eucalyptus foliar pathogen Teratosphaeria destructans.</title>
        <authorList>
            <person name="Havenga M."/>
            <person name="Wingfield B.D."/>
            <person name="Wingfield M.J."/>
            <person name="Dreyer L.L."/>
            <person name="Roets F."/>
            <person name="Aylward J."/>
        </authorList>
    </citation>
    <scope>NUCLEOTIDE SEQUENCE [LARGE SCALE GENOMIC DNA]</scope>
    <source>
        <strain evidence="2">CMW44962</strain>
    </source>
</reference>
<keyword evidence="3" id="KW-1185">Reference proteome</keyword>
<feature type="compositionally biased region" description="Basic and acidic residues" evidence="1">
    <location>
        <begin position="68"/>
        <end position="77"/>
    </location>
</feature>
<dbReference type="EMBL" id="RIBY02000979">
    <property type="protein sequence ID" value="KAH9834711.1"/>
    <property type="molecule type" value="Genomic_DNA"/>
</dbReference>
<gene>
    <name evidence="2" type="ORF">Tdes44962_MAKER08623</name>
</gene>
<evidence type="ECO:0000313" key="3">
    <source>
        <dbReference type="Proteomes" id="UP001138500"/>
    </source>
</evidence>
<name>A0A9W7W4E2_9PEZI</name>
<feature type="region of interest" description="Disordered" evidence="1">
    <location>
        <begin position="16"/>
        <end position="41"/>
    </location>
</feature>